<sequence>MPIFKRQSTDTTDPRAARSGSLPQDPALALKRRARHRLLGVTTLVMTSIIVLPMIFDSEPKPRTREIAITIPSKTVPASNQRLANERPLSEEANPAPATSKETPQPIGLPSADSTENTVNKSVDNPVNSTLNNAVNKPAKAAVEASAKAVESSASVAQKEKAAVDATRESSQQARAQALLEGKGASPAAEAVKPQDRKPESGGERYWLQIGAFANQEKVDQLLTKLRGSGFHPQTAVLETSGGPRTRVRLGPFSSKAAAEAAQKRLQPLALNAALVIEK</sequence>
<evidence type="ECO:0000259" key="3">
    <source>
        <dbReference type="PROSITE" id="PS51724"/>
    </source>
</evidence>
<feature type="region of interest" description="Disordered" evidence="1">
    <location>
        <begin position="1"/>
        <end position="25"/>
    </location>
</feature>
<dbReference type="EMBL" id="QPGB01000002">
    <property type="protein sequence ID" value="RCS58058.1"/>
    <property type="molecule type" value="Genomic_DNA"/>
</dbReference>
<feature type="region of interest" description="Disordered" evidence="1">
    <location>
        <begin position="86"/>
        <end position="134"/>
    </location>
</feature>
<accession>A0A368L396</accession>
<keyword evidence="2" id="KW-0472">Membrane</keyword>
<dbReference type="PANTHER" id="PTHR38687:SF1">
    <property type="entry name" value="CELL DIVISION PROTEIN DEDD"/>
    <property type="match status" value="1"/>
</dbReference>
<name>A0A368L396_9BURK</name>
<reference evidence="4 5" key="1">
    <citation type="journal article" date="2018" name="Int. J. Syst. Evol. Microbiol.">
        <title>Parvibium lacunae gen. nov., sp. nov., a new member of the family Alcaligenaceae isolated from a freshwater pond.</title>
        <authorList>
            <person name="Chen W.M."/>
            <person name="Xie P.B."/>
            <person name="Hsu M.Y."/>
            <person name="Sheu S.Y."/>
        </authorList>
    </citation>
    <scope>NUCLEOTIDE SEQUENCE [LARGE SCALE GENOMIC DNA]</scope>
    <source>
        <strain evidence="4 5">KMB9</strain>
    </source>
</reference>
<comment type="caution">
    <text evidence="4">The sequence shown here is derived from an EMBL/GenBank/DDBJ whole genome shotgun (WGS) entry which is preliminary data.</text>
</comment>
<feature type="domain" description="SPOR" evidence="3">
    <location>
        <begin position="200"/>
        <end position="279"/>
    </location>
</feature>
<dbReference type="Pfam" id="PF05036">
    <property type="entry name" value="SPOR"/>
    <property type="match status" value="1"/>
</dbReference>
<proteinExistence type="predicted"/>
<dbReference type="Proteomes" id="UP000252357">
    <property type="component" value="Unassembled WGS sequence"/>
</dbReference>
<feature type="compositionally biased region" description="Basic and acidic residues" evidence="1">
    <location>
        <begin position="193"/>
        <end position="202"/>
    </location>
</feature>
<dbReference type="PANTHER" id="PTHR38687">
    <property type="entry name" value="CELL DIVISION PROTEIN DEDD-RELATED"/>
    <property type="match status" value="1"/>
</dbReference>
<dbReference type="InterPro" id="IPR036680">
    <property type="entry name" value="SPOR-like_sf"/>
</dbReference>
<dbReference type="GO" id="GO:0042834">
    <property type="term" value="F:peptidoglycan binding"/>
    <property type="evidence" value="ECO:0007669"/>
    <property type="project" value="InterPro"/>
</dbReference>
<feature type="region of interest" description="Disordered" evidence="1">
    <location>
        <begin position="181"/>
        <end position="202"/>
    </location>
</feature>
<feature type="compositionally biased region" description="Polar residues" evidence="1">
    <location>
        <begin position="112"/>
        <end position="131"/>
    </location>
</feature>
<dbReference type="AlphaFoldDB" id="A0A368L396"/>
<dbReference type="RefSeq" id="WP_114402145.1">
    <property type="nucleotide sequence ID" value="NZ_QPGB01000002.1"/>
</dbReference>
<dbReference type="PROSITE" id="PS51724">
    <property type="entry name" value="SPOR"/>
    <property type="match status" value="1"/>
</dbReference>
<dbReference type="GO" id="GO:0032153">
    <property type="term" value="C:cell division site"/>
    <property type="evidence" value="ECO:0007669"/>
    <property type="project" value="TreeGrafter"/>
</dbReference>
<dbReference type="Gene3D" id="3.30.70.1070">
    <property type="entry name" value="Sporulation related repeat"/>
    <property type="match status" value="1"/>
</dbReference>
<evidence type="ECO:0000313" key="5">
    <source>
        <dbReference type="Proteomes" id="UP000252357"/>
    </source>
</evidence>
<gene>
    <name evidence="4" type="ORF">DU000_04240</name>
</gene>
<evidence type="ECO:0000256" key="2">
    <source>
        <dbReference type="SAM" id="Phobius"/>
    </source>
</evidence>
<organism evidence="4 5">
    <name type="scientific">Parvibium lacunae</name>
    <dbReference type="NCBI Taxonomy" id="1888893"/>
    <lineage>
        <taxon>Bacteria</taxon>
        <taxon>Pseudomonadati</taxon>
        <taxon>Pseudomonadota</taxon>
        <taxon>Betaproteobacteria</taxon>
        <taxon>Burkholderiales</taxon>
        <taxon>Alcaligenaceae</taxon>
        <taxon>Parvibium</taxon>
    </lineage>
</organism>
<evidence type="ECO:0000313" key="4">
    <source>
        <dbReference type="EMBL" id="RCS58058.1"/>
    </source>
</evidence>
<dbReference type="InterPro" id="IPR052521">
    <property type="entry name" value="Cell_div_SPOR-domain"/>
</dbReference>
<keyword evidence="2" id="KW-0812">Transmembrane</keyword>
<dbReference type="InterPro" id="IPR007730">
    <property type="entry name" value="SPOR-like_dom"/>
</dbReference>
<dbReference type="GO" id="GO:0032506">
    <property type="term" value="P:cytokinetic process"/>
    <property type="evidence" value="ECO:0007669"/>
    <property type="project" value="TreeGrafter"/>
</dbReference>
<keyword evidence="2" id="KW-1133">Transmembrane helix</keyword>
<protein>
    <submittedName>
        <fullName evidence="4">SPOR domain-containing protein</fullName>
    </submittedName>
</protein>
<dbReference type="SUPFAM" id="SSF110997">
    <property type="entry name" value="Sporulation related repeat"/>
    <property type="match status" value="1"/>
</dbReference>
<dbReference type="GO" id="GO:0030428">
    <property type="term" value="C:cell septum"/>
    <property type="evidence" value="ECO:0007669"/>
    <property type="project" value="TreeGrafter"/>
</dbReference>
<evidence type="ECO:0000256" key="1">
    <source>
        <dbReference type="SAM" id="MobiDB-lite"/>
    </source>
</evidence>
<feature type="transmembrane region" description="Helical" evidence="2">
    <location>
        <begin position="38"/>
        <end position="56"/>
    </location>
</feature>
<dbReference type="OrthoDB" id="7063246at2"/>
<keyword evidence="5" id="KW-1185">Reference proteome</keyword>